<dbReference type="GO" id="GO:0032259">
    <property type="term" value="P:methylation"/>
    <property type="evidence" value="ECO:0007669"/>
    <property type="project" value="UniProtKB-KW"/>
</dbReference>
<evidence type="ECO:0000313" key="7">
    <source>
        <dbReference type="EMBL" id="VFK24413.1"/>
    </source>
</evidence>
<dbReference type="InterPro" id="IPR029063">
    <property type="entry name" value="SAM-dependent_MTases_sf"/>
</dbReference>
<gene>
    <name evidence="6" type="ORF">BECKLPF1236A_GA0070988_100444</name>
    <name evidence="7" type="ORF">BECKLPF1236C_GA0070990_100133</name>
</gene>
<evidence type="ECO:0000256" key="4">
    <source>
        <dbReference type="ARBA" id="ARBA00022691"/>
    </source>
</evidence>
<sequence>MDNPAPPHDLDRFYSREPVHTWKQIIGRDLHYHFGYFFGAEDLETGLRQTVRNYYPYIEPGSRVLDVGCGWGGPAKMLREERGCRVVGITLSRAQVEYCRRLGMEAWRQNLDGKTNPLPNVSSGGVDIIFSLEMISHIRHKLRLLHRLRESGARLILSESCVADGYSGKRTVFGGSILLCSVSELAHDVEAAGWEIRWMRDRRFHSLRTLSLWKQNLDRVYGEREPPGQLGVLRNLVDAALPSPLEWCRSFPLIDIVAE</sequence>
<dbReference type="EMBL" id="CAADFM010000044">
    <property type="protein sequence ID" value="VFK10813.1"/>
    <property type="molecule type" value="Genomic_DNA"/>
</dbReference>
<dbReference type="Gene3D" id="3.40.50.150">
    <property type="entry name" value="Vaccinia Virus protein VP39"/>
    <property type="match status" value="1"/>
</dbReference>
<dbReference type="GO" id="GO:0008168">
    <property type="term" value="F:methyltransferase activity"/>
    <property type="evidence" value="ECO:0007669"/>
    <property type="project" value="UniProtKB-KW"/>
</dbReference>
<keyword evidence="4" id="KW-0949">S-adenosyl-L-methionine</keyword>
<dbReference type="CDD" id="cd02440">
    <property type="entry name" value="AdoMet_MTases"/>
    <property type="match status" value="1"/>
</dbReference>
<dbReference type="PANTHER" id="PTHR43667:SF1">
    <property type="entry name" value="CYCLOPROPANE-FATTY-ACYL-PHOSPHOLIPID SYNTHASE"/>
    <property type="match status" value="1"/>
</dbReference>
<organism evidence="7">
    <name type="scientific">Candidatus Kentrum sp. LPFa</name>
    <dbReference type="NCBI Taxonomy" id="2126335"/>
    <lineage>
        <taxon>Bacteria</taxon>
        <taxon>Pseudomonadati</taxon>
        <taxon>Pseudomonadota</taxon>
        <taxon>Gammaproteobacteria</taxon>
        <taxon>Candidatus Kentrum</taxon>
    </lineage>
</organism>
<accession>A0A450X570</accession>
<dbReference type="PANTHER" id="PTHR43667">
    <property type="entry name" value="CYCLOPROPANE-FATTY-ACYL-PHOSPHOLIPID SYNTHASE"/>
    <property type="match status" value="1"/>
</dbReference>
<reference evidence="7" key="1">
    <citation type="submission" date="2019-02" db="EMBL/GenBank/DDBJ databases">
        <authorList>
            <person name="Gruber-Vodicka R. H."/>
            <person name="Seah K. B. B."/>
        </authorList>
    </citation>
    <scope>NUCLEOTIDE SEQUENCE</scope>
    <source>
        <strain evidence="6">BECK_S312</strain>
        <strain evidence="7">BECK_S426</strain>
    </source>
</reference>
<comment type="similarity">
    <text evidence="1">Belongs to the CFA/CMAS family.</text>
</comment>
<dbReference type="InterPro" id="IPR050723">
    <property type="entry name" value="CFA/CMAS"/>
</dbReference>
<dbReference type="EMBL" id="CAADFP010000013">
    <property type="protein sequence ID" value="VFK24413.1"/>
    <property type="molecule type" value="Genomic_DNA"/>
</dbReference>
<dbReference type="AlphaFoldDB" id="A0A450X570"/>
<evidence type="ECO:0000313" key="6">
    <source>
        <dbReference type="EMBL" id="VFK10813.1"/>
    </source>
</evidence>
<dbReference type="Pfam" id="PF02353">
    <property type="entry name" value="CMAS"/>
    <property type="match status" value="1"/>
</dbReference>
<keyword evidence="3" id="KW-0808">Transferase</keyword>
<name>A0A450X570_9GAMM</name>
<evidence type="ECO:0000256" key="1">
    <source>
        <dbReference type="ARBA" id="ARBA00010815"/>
    </source>
</evidence>
<keyword evidence="2" id="KW-0489">Methyltransferase</keyword>
<dbReference type="SUPFAM" id="SSF53335">
    <property type="entry name" value="S-adenosyl-L-methionine-dependent methyltransferases"/>
    <property type="match status" value="1"/>
</dbReference>
<evidence type="ECO:0000256" key="2">
    <source>
        <dbReference type="ARBA" id="ARBA00022603"/>
    </source>
</evidence>
<proteinExistence type="inferred from homology"/>
<evidence type="ECO:0000256" key="3">
    <source>
        <dbReference type="ARBA" id="ARBA00022679"/>
    </source>
</evidence>
<keyword evidence="5" id="KW-0443">Lipid metabolism</keyword>
<protein>
    <submittedName>
        <fullName evidence="7">Cyclopropane fatty-acyl-phospholipid synthase</fullName>
    </submittedName>
</protein>
<dbReference type="GO" id="GO:0006629">
    <property type="term" value="P:lipid metabolic process"/>
    <property type="evidence" value="ECO:0007669"/>
    <property type="project" value="UniProtKB-KW"/>
</dbReference>
<evidence type="ECO:0000256" key="5">
    <source>
        <dbReference type="ARBA" id="ARBA00023098"/>
    </source>
</evidence>